<comment type="caution">
    <text evidence="1">The sequence shown here is derived from an EMBL/GenBank/DDBJ whole genome shotgun (WGS) entry which is preliminary data.</text>
</comment>
<organism evidence="1 2">
    <name type="scientific">Thiomicrorhabdus marina</name>
    <dbReference type="NCBI Taxonomy" id="2818442"/>
    <lineage>
        <taxon>Bacteria</taxon>
        <taxon>Pseudomonadati</taxon>
        <taxon>Pseudomonadota</taxon>
        <taxon>Gammaproteobacteria</taxon>
        <taxon>Thiotrichales</taxon>
        <taxon>Piscirickettsiaceae</taxon>
        <taxon>Thiomicrorhabdus</taxon>
    </lineage>
</organism>
<evidence type="ECO:0000313" key="1">
    <source>
        <dbReference type="EMBL" id="MBO1927857.1"/>
    </source>
</evidence>
<dbReference type="EMBL" id="JAGETV010000019">
    <property type="protein sequence ID" value="MBO1927857.1"/>
    <property type="molecule type" value="Genomic_DNA"/>
</dbReference>
<gene>
    <name evidence="1" type="ORF">J3998_09735</name>
</gene>
<dbReference type="Proteomes" id="UP000664835">
    <property type="component" value="Unassembled WGS sequence"/>
</dbReference>
<evidence type="ECO:0000313" key="2">
    <source>
        <dbReference type="Proteomes" id="UP000664835"/>
    </source>
</evidence>
<proteinExistence type="predicted"/>
<name>A0ABS3Q6C0_9GAMM</name>
<reference evidence="1 2" key="1">
    <citation type="submission" date="2021-03" db="EMBL/GenBank/DDBJ databases">
        <title>Thiomicrorhabdus sp.nov.,novel sulfur-oxidizing bacteria isolated from coastal sediment.</title>
        <authorList>
            <person name="Liu X."/>
        </authorList>
    </citation>
    <scope>NUCLEOTIDE SEQUENCE [LARGE SCALE GENOMIC DNA]</scope>
    <source>
        <strain evidence="1 2">6S2-11</strain>
    </source>
</reference>
<sequence>MAEAAKIHGEAKAGGFVWKQKKMKQNYFDTYSAQYDEAKKKGDAKKMESAAESAMRTAKGEMAQMTADVKAAWEK</sequence>
<protein>
    <submittedName>
        <fullName evidence="1">Uncharacterized protein</fullName>
    </submittedName>
</protein>
<keyword evidence="2" id="KW-1185">Reference proteome</keyword>
<accession>A0ABS3Q6C0</accession>